<feature type="transmembrane region" description="Helical" evidence="6">
    <location>
        <begin position="58"/>
        <end position="75"/>
    </location>
</feature>
<feature type="transmembrane region" description="Helical" evidence="6">
    <location>
        <begin position="303"/>
        <end position="326"/>
    </location>
</feature>
<dbReference type="PANTHER" id="PTHR30250:SF11">
    <property type="entry name" value="O-ANTIGEN TRANSPORTER-RELATED"/>
    <property type="match status" value="1"/>
</dbReference>
<comment type="subcellular location">
    <subcellularLocation>
        <location evidence="1">Cell membrane</location>
        <topology evidence="1">Multi-pass membrane protein</topology>
    </subcellularLocation>
</comment>
<dbReference type="AlphaFoldDB" id="A0A7Y9B0N3"/>
<evidence type="ECO:0000256" key="6">
    <source>
        <dbReference type="SAM" id="Phobius"/>
    </source>
</evidence>
<reference evidence="7 8" key="1">
    <citation type="submission" date="2020-06" db="EMBL/GenBank/DDBJ databases">
        <title>Mogibacterium timidum strain W9173 genomic sequence.</title>
        <authorList>
            <person name="Wade W.G."/>
            <person name="Johnston C.D."/>
            <person name="Chen T."/>
            <person name="Dewhirst F.E."/>
        </authorList>
    </citation>
    <scope>NUCLEOTIDE SEQUENCE [LARGE SCALE GENOMIC DNA]</scope>
    <source>
        <strain evidence="7 8">W9173</strain>
    </source>
</reference>
<dbReference type="GO" id="GO:0005886">
    <property type="term" value="C:plasma membrane"/>
    <property type="evidence" value="ECO:0007669"/>
    <property type="project" value="UniProtKB-SubCell"/>
</dbReference>
<sequence>MKKYILQIKKSVIAKNIVTLVSGNIIGYGINTFFLLFIIRVYSPAEIGTYDLIVSDGAIITTVVGLGLVMAILIPKDDRTAKMLCQIVSIFSIICMILGTIVLIAISGKYRLFSLNFNYSWACILLAIYSYFFIQQQLFYAFVNRKGLYRVLFWNPIIMAASNSGISLILGLMGWSSPGYLIGTICSLLLSILLMMKNANPYAERFSIRELKGTLGIYKEFPLVQMPANVVSVASQQIPIQYLGNVFSKAALGGFTMANRILSIPIALISTQISKVYQRELAIRNGKGERVGDFALDLLRKNYFLAFAPIFVLVVFGEPVVGLALGSKWKVASIYMTILGADYLLKYCTSCISGTFVIVDRPRVSLLLSILTLAINVMCFVIVGQLGFGIMKTIIFYAVSDGLINLINIFLCMKVINADYKKLIRFLFVEMLGSISAMYLIYALMNKLFY</sequence>
<proteinExistence type="predicted"/>
<keyword evidence="2" id="KW-1003">Cell membrane</keyword>
<dbReference type="Pfam" id="PF13440">
    <property type="entry name" value="Polysacc_synt_3"/>
    <property type="match status" value="1"/>
</dbReference>
<protein>
    <submittedName>
        <fullName evidence="7">Oligosaccharide flippase family protein</fullName>
    </submittedName>
</protein>
<feature type="transmembrane region" description="Helical" evidence="6">
    <location>
        <begin position="152"/>
        <end position="173"/>
    </location>
</feature>
<comment type="caution">
    <text evidence="7">The sequence shown here is derived from an EMBL/GenBank/DDBJ whole genome shotgun (WGS) entry which is preliminary data.</text>
</comment>
<keyword evidence="5 6" id="KW-0472">Membrane</keyword>
<evidence type="ECO:0000256" key="4">
    <source>
        <dbReference type="ARBA" id="ARBA00022989"/>
    </source>
</evidence>
<dbReference type="Proteomes" id="UP000526307">
    <property type="component" value="Unassembled WGS sequence"/>
</dbReference>
<feature type="transmembrane region" description="Helical" evidence="6">
    <location>
        <begin position="119"/>
        <end position="140"/>
    </location>
</feature>
<dbReference type="PANTHER" id="PTHR30250">
    <property type="entry name" value="PST FAMILY PREDICTED COLANIC ACID TRANSPORTER"/>
    <property type="match status" value="1"/>
</dbReference>
<feature type="transmembrane region" description="Helical" evidence="6">
    <location>
        <begin position="366"/>
        <end position="388"/>
    </location>
</feature>
<evidence type="ECO:0000313" key="8">
    <source>
        <dbReference type="Proteomes" id="UP000526307"/>
    </source>
</evidence>
<feature type="transmembrane region" description="Helical" evidence="6">
    <location>
        <begin position="332"/>
        <end position="359"/>
    </location>
</feature>
<gene>
    <name evidence="7" type="ORF">HW270_00785</name>
</gene>
<dbReference type="InterPro" id="IPR050833">
    <property type="entry name" value="Poly_Biosynth_Transport"/>
</dbReference>
<dbReference type="RefSeq" id="WP_178978069.1">
    <property type="nucleotide sequence ID" value="NZ_JABXYR010000001.1"/>
</dbReference>
<dbReference type="EMBL" id="JABXYR010000001">
    <property type="protein sequence ID" value="NWO22626.1"/>
    <property type="molecule type" value="Genomic_DNA"/>
</dbReference>
<evidence type="ECO:0000256" key="3">
    <source>
        <dbReference type="ARBA" id="ARBA00022692"/>
    </source>
</evidence>
<organism evidence="7 8">
    <name type="scientific">Mogibacterium timidum</name>
    <dbReference type="NCBI Taxonomy" id="35519"/>
    <lineage>
        <taxon>Bacteria</taxon>
        <taxon>Bacillati</taxon>
        <taxon>Bacillota</taxon>
        <taxon>Clostridia</taxon>
        <taxon>Peptostreptococcales</taxon>
        <taxon>Anaerovoracaceae</taxon>
        <taxon>Mogibacterium</taxon>
    </lineage>
</organism>
<feature type="transmembrane region" description="Helical" evidence="6">
    <location>
        <begin position="179"/>
        <end position="196"/>
    </location>
</feature>
<keyword evidence="3 6" id="KW-0812">Transmembrane</keyword>
<name>A0A7Y9B0N3_9FIRM</name>
<keyword evidence="4 6" id="KW-1133">Transmembrane helix</keyword>
<feature type="transmembrane region" description="Helical" evidence="6">
    <location>
        <begin position="423"/>
        <end position="445"/>
    </location>
</feature>
<accession>A0A7Y9B0N3</accession>
<evidence type="ECO:0000313" key="7">
    <source>
        <dbReference type="EMBL" id="NWO22626.1"/>
    </source>
</evidence>
<evidence type="ECO:0000256" key="5">
    <source>
        <dbReference type="ARBA" id="ARBA00023136"/>
    </source>
</evidence>
<feature type="transmembrane region" description="Helical" evidence="6">
    <location>
        <begin position="394"/>
        <end position="411"/>
    </location>
</feature>
<evidence type="ECO:0000256" key="1">
    <source>
        <dbReference type="ARBA" id="ARBA00004651"/>
    </source>
</evidence>
<evidence type="ECO:0000256" key="2">
    <source>
        <dbReference type="ARBA" id="ARBA00022475"/>
    </source>
</evidence>
<feature type="transmembrane region" description="Helical" evidence="6">
    <location>
        <begin position="87"/>
        <end position="107"/>
    </location>
</feature>
<feature type="transmembrane region" description="Helical" evidence="6">
    <location>
        <begin position="12"/>
        <end position="38"/>
    </location>
</feature>
<keyword evidence="8" id="KW-1185">Reference proteome</keyword>